<organism evidence="1 2">
    <name type="scientific">Candidatus Sungbacteria bacterium RIFCSPHIGHO2_02_FULL_53_17</name>
    <dbReference type="NCBI Taxonomy" id="1802275"/>
    <lineage>
        <taxon>Bacteria</taxon>
        <taxon>Candidatus Sungiibacteriota</taxon>
    </lineage>
</organism>
<dbReference type="InterPro" id="IPR043129">
    <property type="entry name" value="ATPase_NBD"/>
</dbReference>
<evidence type="ECO:0000313" key="2">
    <source>
        <dbReference type="Proteomes" id="UP000177177"/>
    </source>
</evidence>
<dbReference type="Gene3D" id="3.30.420.40">
    <property type="match status" value="2"/>
</dbReference>
<dbReference type="PANTHER" id="PTHR32432">
    <property type="entry name" value="CELL DIVISION PROTEIN FTSA-RELATED"/>
    <property type="match status" value="1"/>
</dbReference>
<proteinExistence type="predicted"/>
<sequence>MIRERIVQWADHFIRLPVVGLDISDRSIKYVKFSAGRSGQIESFGEKEIDEGVIVEGRIERPADFVSVLRALSSLLGRWWSPMGVVASLPEEKSFLRLVQLPDVKPAEVAGALRWQIEGQIPLPAEDLAYDYEIIESLVSRPEHLDVVITAYPKTIVDAYISALKEGGFQPVALELESQAIARAVLGGERAPDATAVVDMGRNRTTIAMCAAGSVIFTATVPVGGRMLEQEIAKALGVDMAAADRLKKEHGLIPGAYEGKIFRAILPTMEMITGELGRTIAYYEDHISHIHGGTPGVGRVLMCGGDANLFGLDTYLSSRVRVPVSIADPFYGIAAESPYPIPEIPRREAVAFAAAIGLARRITA</sequence>
<dbReference type="EMBL" id="MHQN01000022">
    <property type="protein sequence ID" value="OHA03214.1"/>
    <property type="molecule type" value="Genomic_DNA"/>
</dbReference>
<evidence type="ECO:0008006" key="3">
    <source>
        <dbReference type="Google" id="ProtNLM"/>
    </source>
</evidence>
<dbReference type="Proteomes" id="UP000177177">
    <property type="component" value="Unassembled WGS sequence"/>
</dbReference>
<dbReference type="InterPro" id="IPR050696">
    <property type="entry name" value="FtsA/MreB"/>
</dbReference>
<accession>A0A1G2KVL1</accession>
<reference evidence="1 2" key="1">
    <citation type="journal article" date="2016" name="Nat. Commun.">
        <title>Thousands of microbial genomes shed light on interconnected biogeochemical processes in an aquifer system.</title>
        <authorList>
            <person name="Anantharaman K."/>
            <person name="Brown C.T."/>
            <person name="Hug L.A."/>
            <person name="Sharon I."/>
            <person name="Castelle C.J."/>
            <person name="Probst A.J."/>
            <person name="Thomas B.C."/>
            <person name="Singh A."/>
            <person name="Wilkins M.J."/>
            <person name="Karaoz U."/>
            <person name="Brodie E.L."/>
            <person name="Williams K.H."/>
            <person name="Hubbard S.S."/>
            <person name="Banfield J.F."/>
        </authorList>
    </citation>
    <scope>NUCLEOTIDE SEQUENCE [LARGE SCALE GENOMIC DNA]</scope>
</reference>
<dbReference type="AlphaFoldDB" id="A0A1G2KVL1"/>
<evidence type="ECO:0000313" key="1">
    <source>
        <dbReference type="EMBL" id="OHA03214.1"/>
    </source>
</evidence>
<name>A0A1G2KVL1_9BACT</name>
<dbReference type="InterPro" id="IPR005883">
    <property type="entry name" value="PilM"/>
</dbReference>
<dbReference type="CDD" id="cd24049">
    <property type="entry name" value="ASKHA_NBD_PilM"/>
    <property type="match status" value="1"/>
</dbReference>
<gene>
    <name evidence="1" type="ORF">A3C92_01745</name>
</gene>
<dbReference type="PIRSF" id="PIRSF019169">
    <property type="entry name" value="PilM"/>
    <property type="match status" value="1"/>
</dbReference>
<dbReference type="SUPFAM" id="SSF53067">
    <property type="entry name" value="Actin-like ATPase domain"/>
    <property type="match status" value="2"/>
</dbReference>
<dbReference type="Gene3D" id="3.30.1490.300">
    <property type="match status" value="1"/>
</dbReference>
<protein>
    <recommendedName>
        <fullName evidence="3">SHS2 domain-containing protein</fullName>
    </recommendedName>
</protein>
<dbReference type="NCBIfam" id="TIGR01175">
    <property type="entry name" value="pilM"/>
    <property type="match status" value="1"/>
</dbReference>
<dbReference type="PANTHER" id="PTHR32432:SF3">
    <property type="entry name" value="ETHANOLAMINE UTILIZATION PROTEIN EUTJ"/>
    <property type="match status" value="1"/>
</dbReference>
<dbReference type="Pfam" id="PF11104">
    <property type="entry name" value="PilM_2"/>
    <property type="match status" value="1"/>
</dbReference>
<comment type="caution">
    <text evidence="1">The sequence shown here is derived from an EMBL/GenBank/DDBJ whole genome shotgun (WGS) entry which is preliminary data.</text>
</comment>